<evidence type="ECO:0008006" key="4">
    <source>
        <dbReference type="Google" id="ProtNLM"/>
    </source>
</evidence>
<dbReference type="Gene3D" id="3.40.390.10">
    <property type="entry name" value="Collagenase (Catalytic Domain)"/>
    <property type="match status" value="1"/>
</dbReference>
<dbReference type="AlphaFoldDB" id="A0AA39GFL3"/>
<evidence type="ECO:0000313" key="2">
    <source>
        <dbReference type="EMBL" id="KAK0385783.1"/>
    </source>
</evidence>
<proteinExistence type="predicted"/>
<evidence type="ECO:0000256" key="1">
    <source>
        <dbReference type="SAM" id="SignalP"/>
    </source>
</evidence>
<dbReference type="InterPro" id="IPR024079">
    <property type="entry name" value="MetalloPept_cat_dom_sf"/>
</dbReference>
<dbReference type="Proteomes" id="UP001175261">
    <property type="component" value="Unassembled WGS sequence"/>
</dbReference>
<feature type="signal peptide" evidence="1">
    <location>
        <begin position="1"/>
        <end position="24"/>
    </location>
</feature>
<feature type="chain" id="PRO_5041441598" description="Lysine-specific metallo-endopeptidase domain-containing protein" evidence="1">
    <location>
        <begin position="25"/>
        <end position="287"/>
    </location>
</feature>
<protein>
    <recommendedName>
        <fullName evidence="4">Lysine-specific metallo-endopeptidase domain-containing protein</fullName>
    </recommendedName>
</protein>
<gene>
    <name evidence="2" type="ORF">NLU13_6960</name>
</gene>
<comment type="caution">
    <text evidence="2">The sequence shown here is derived from an EMBL/GenBank/DDBJ whole genome shotgun (WGS) entry which is preliminary data.</text>
</comment>
<dbReference type="GO" id="GO:0008237">
    <property type="term" value="F:metallopeptidase activity"/>
    <property type="evidence" value="ECO:0007669"/>
    <property type="project" value="InterPro"/>
</dbReference>
<keyword evidence="1" id="KW-0732">Signal</keyword>
<accession>A0AA39GFL3</accession>
<evidence type="ECO:0000313" key="3">
    <source>
        <dbReference type="Proteomes" id="UP001175261"/>
    </source>
</evidence>
<organism evidence="2 3">
    <name type="scientific">Sarocladium strictum</name>
    <name type="common">Black bundle disease fungus</name>
    <name type="synonym">Acremonium strictum</name>
    <dbReference type="NCBI Taxonomy" id="5046"/>
    <lineage>
        <taxon>Eukaryota</taxon>
        <taxon>Fungi</taxon>
        <taxon>Dikarya</taxon>
        <taxon>Ascomycota</taxon>
        <taxon>Pezizomycotina</taxon>
        <taxon>Sordariomycetes</taxon>
        <taxon>Hypocreomycetidae</taxon>
        <taxon>Hypocreales</taxon>
        <taxon>Sarocladiaceae</taxon>
        <taxon>Sarocladium</taxon>
    </lineage>
</organism>
<sequence>MFNRSKDLTFGLSLLLMLVSQCQAGMIGRDDQRTFLTEAFENARNLARNAETQLDNLEGAQAELFTWLFGPADRVGKVRGVFRKLQNIAVPINAIHDGDDVMTELLLIARLDIDFYYRLDNYRNCKGPTMAYQLTPSDQLALSSSITFCPWFLDYAMRKSPQFLNQVRLQRLKDFTAEMDAGTWLEIFGLRAPIDFLNLFDGTVIHEMTHTRYGGETIDVKYGWRNCKKISTRESGEGIPDSDQGPLDNADSFGLFAVASWYISQGGKVSEDGQIEGGPPVQAKALI</sequence>
<reference evidence="2" key="1">
    <citation type="submission" date="2022-10" db="EMBL/GenBank/DDBJ databases">
        <title>Determination and structural analysis of whole genome sequence of Sarocladium strictum F4-1.</title>
        <authorList>
            <person name="Hu L."/>
            <person name="Jiang Y."/>
        </authorList>
    </citation>
    <scope>NUCLEOTIDE SEQUENCE</scope>
    <source>
        <strain evidence="2">F4-1</strain>
    </source>
</reference>
<dbReference type="EMBL" id="JAPDFR010000006">
    <property type="protein sequence ID" value="KAK0385783.1"/>
    <property type="molecule type" value="Genomic_DNA"/>
</dbReference>
<name>A0AA39GFL3_SARSR</name>
<keyword evidence="3" id="KW-1185">Reference proteome</keyword>
<dbReference type="SUPFAM" id="SSF55486">
    <property type="entry name" value="Metalloproteases ('zincins'), catalytic domain"/>
    <property type="match status" value="1"/>
</dbReference>